<proteinExistence type="predicted"/>
<protein>
    <submittedName>
        <fullName evidence="1">Uncharacterized protein</fullName>
    </submittedName>
</protein>
<keyword evidence="2" id="KW-1185">Reference proteome</keyword>
<evidence type="ECO:0000313" key="2">
    <source>
        <dbReference type="Proteomes" id="UP001341840"/>
    </source>
</evidence>
<reference evidence="1 2" key="1">
    <citation type="journal article" date="2023" name="Plants (Basel)">
        <title>Bridging the Gap: Combining Genomics and Transcriptomics Approaches to Understand Stylosanthes scabra, an Orphan Legume from the Brazilian Caatinga.</title>
        <authorList>
            <person name="Ferreira-Neto J.R.C."/>
            <person name="da Silva M.D."/>
            <person name="Binneck E."/>
            <person name="de Melo N.F."/>
            <person name="da Silva R.H."/>
            <person name="de Melo A.L.T.M."/>
            <person name="Pandolfi V."/>
            <person name="Bustamante F.O."/>
            <person name="Brasileiro-Vidal A.C."/>
            <person name="Benko-Iseppon A.M."/>
        </authorList>
    </citation>
    <scope>NUCLEOTIDE SEQUENCE [LARGE SCALE GENOMIC DNA]</scope>
    <source>
        <tissue evidence="1">Leaves</tissue>
    </source>
</reference>
<organism evidence="1 2">
    <name type="scientific">Stylosanthes scabra</name>
    <dbReference type="NCBI Taxonomy" id="79078"/>
    <lineage>
        <taxon>Eukaryota</taxon>
        <taxon>Viridiplantae</taxon>
        <taxon>Streptophyta</taxon>
        <taxon>Embryophyta</taxon>
        <taxon>Tracheophyta</taxon>
        <taxon>Spermatophyta</taxon>
        <taxon>Magnoliopsida</taxon>
        <taxon>eudicotyledons</taxon>
        <taxon>Gunneridae</taxon>
        <taxon>Pentapetalae</taxon>
        <taxon>rosids</taxon>
        <taxon>fabids</taxon>
        <taxon>Fabales</taxon>
        <taxon>Fabaceae</taxon>
        <taxon>Papilionoideae</taxon>
        <taxon>50 kb inversion clade</taxon>
        <taxon>dalbergioids sensu lato</taxon>
        <taxon>Dalbergieae</taxon>
        <taxon>Pterocarpus clade</taxon>
        <taxon>Stylosanthes</taxon>
    </lineage>
</organism>
<evidence type="ECO:0000313" key="1">
    <source>
        <dbReference type="EMBL" id="MED6127964.1"/>
    </source>
</evidence>
<name>A0ABU6RVL1_9FABA</name>
<dbReference type="Proteomes" id="UP001341840">
    <property type="component" value="Unassembled WGS sequence"/>
</dbReference>
<dbReference type="EMBL" id="JASCZI010032175">
    <property type="protein sequence ID" value="MED6127964.1"/>
    <property type="molecule type" value="Genomic_DNA"/>
</dbReference>
<accession>A0ABU6RVL1</accession>
<gene>
    <name evidence="1" type="ORF">PIB30_093120</name>
</gene>
<sequence>MFEVRRCAFSDKPYGVAESYSREGVDMEVNSPRSPEIGLWDSRSNKMGKVKRVRTLRGFVVRRSRVMPAHTAPWRDEVRAEDISYGFLMSEILAESQTTPASAPDLK</sequence>
<comment type="caution">
    <text evidence="1">The sequence shown here is derived from an EMBL/GenBank/DDBJ whole genome shotgun (WGS) entry which is preliminary data.</text>
</comment>